<evidence type="ECO:0000259" key="10">
    <source>
        <dbReference type="Pfam" id="PF08541"/>
    </source>
</evidence>
<evidence type="ECO:0000256" key="7">
    <source>
        <dbReference type="ARBA" id="ARBA00023160"/>
    </source>
</evidence>
<evidence type="ECO:0000256" key="8">
    <source>
        <dbReference type="ARBA" id="ARBA00023315"/>
    </source>
</evidence>
<keyword evidence="8 9" id="KW-0012">Acyltransferase</keyword>
<keyword evidence="3 9" id="KW-0444">Lipid biosynthesis</keyword>
<comment type="caution">
    <text evidence="12">The sequence shown here is derived from an EMBL/GenBank/DDBJ whole genome shotgun (WGS) entry which is preliminary data.</text>
</comment>
<reference evidence="12 13" key="1">
    <citation type="submission" date="2019-12" db="EMBL/GenBank/DDBJ databases">
        <title>Nocardia sp. nov. ET3-3 isolated from soil.</title>
        <authorList>
            <person name="Kanchanasin P."/>
            <person name="Tanasupawat S."/>
            <person name="Yuki M."/>
            <person name="Kudo T."/>
        </authorList>
    </citation>
    <scope>NUCLEOTIDE SEQUENCE [LARGE SCALE GENOMIC DNA]</scope>
    <source>
        <strain evidence="12 13">ET3-3</strain>
    </source>
</reference>
<feature type="active site" evidence="9">
    <location>
        <position position="249"/>
    </location>
</feature>
<dbReference type="NCBIfam" id="NF006829">
    <property type="entry name" value="PRK09352.1"/>
    <property type="match status" value="1"/>
</dbReference>
<comment type="function">
    <text evidence="9">Catalyzes the condensation reaction of fatty acid synthesis by the addition to an acyl acceptor of two carbons from malonyl-ACP. Catalyzes the first condensation reaction which initiates fatty acid synthesis and may therefore play a role in governing the total rate of fatty acid production. Possesses both acetoacetyl-ACP synthase and acetyl transacylase activities. Its substrate specificity determines the biosynthesis of branched-chain and/or straight-chain of fatty acids.</text>
</comment>
<evidence type="ECO:0000313" key="13">
    <source>
        <dbReference type="Proteomes" id="UP000466794"/>
    </source>
</evidence>
<organism evidence="12 13">
    <name type="scientific">Nocardia terrae</name>
    <dbReference type="NCBI Taxonomy" id="2675851"/>
    <lineage>
        <taxon>Bacteria</taxon>
        <taxon>Bacillati</taxon>
        <taxon>Actinomycetota</taxon>
        <taxon>Actinomycetes</taxon>
        <taxon>Mycobacteriales</taxon>
        <taxon>Nocardiaceae</taxon>
        <taxon>Nocardia</taxon>
    </lineage>
</organism>
<keyword evidence="5 9" id="KW-0276">Fatty acid metabolism</keyword>
<evidence type="ECO:0000256" key="3">
    <source>
        <dbReference type="ARBA" id="ARBA00022516"/>
    </source>
</evidence>
<feature type="domain" description="Beta-ketoacyl-[acyl-carrier-protein] synthase III C-terminal" evidence="10">
    <location>
        <begin position="233"/>
        <end position="322"/>
    </location>
</feature>
<name>A0A7K1V4F7_9NOCA</name>
<dbReference type="UniPathway" id="UPA00094"/>
<keyword evidence="7 9" id="KW-0275">Fatty acid biosynthesis</keyword>
<dbReference type="PANTHER" id="PTHR34069:SF2">
    <property type="entry name" value="BETA-KETOACYL-[ACYL-CARRIER-PROTEIN] SYNTHASE III"/>
    <property type="match status" value="1"/>
</dbReference>
<sequence>MGISIRSVGAYVPSYVETNHDLARQINTSDEWIRSRTGIAQRYIIAPDQSTTDLAYGAARAALEAAGRPDIDLLVVATATPDRSVPATAPRVADRLGISGIPAFDVAAVCSGFVYAMAVTEALMRTLARSRALVVGADAFSRILGPDDRSTRAIFGDGAGAFLLVADPDSEEVLLGRDLGSDGSGHDLITRPSSGSASVIDHLAGLQPYFAMSGKAVFMQSVRAMVQSSENALKDAGRTASDVDLLVPHQANLRIINAVADGLSIPVARAAVNIDRVGNTVAASIPLAVHDALRAGKLRAGQTVLMTAFGGGLTWGSLVLSWPDNVAH</sequence>
<keyword evidence="9" id="KW-0511">Multifunctional enzyme</keyword>
<dbReference type="PANTHER" id="PTHR34069">
    <property type="entry name" value="3-OXOACYL-[ACYL-CARRIER-PROTEIN] SYNTHASE 3"/>
    <property type="match status" value="1"/>
</dbReference>
<evidence type="ECO:0000313" key="12">
    <source>
        <dbReference type="EMBL" id="MVU81309.1"/>
    </source>
</evidence>
<dbReference type="HAMAP" id="MF_01815">
    <property type="entry name" value="FabH"/>
    <property type="match status" value="1"/>
</dbReference>
<comment type="catalytic activity">
    <reaction evidence="9">
        <text>malonyl-[ACP] + acetyl-CoA + H(+) = 3-oxobutanoyl-[ACP] + CO2 + CoA</text>
        <dbReference type="Rhea" id="RHEA:12080"/>
        <dbReference type="Rhea" id="RHEA-COMP:9623"/>
        <dbReference type="Rhea" id="RHEA-COMP:9625"/>
        <dbReference type="ChEBI" id="CHEBI:15378"/>
        <dbReference type="ChEBI" id="CHEBI:16526"/>
        <dbReference type="ChEBI" id="CHEBI:57287"/>
        <dbReference type="ChEBI" id="CHEBI:57288"/>
        <dbReference type="ChEBI" id="CHEBI:78449"/>
        <dbReference type="ChEBI" id="CHEBI:78450"/>
        <dbReference type="EC" id="2.3.1.180"/>
    </reaction>
</comment>
<comment type="pathway">
    <text evidence="9">Lipid metabolism; fatty acid biosynthesis.</text>
</comment>
<feature type="active site" evidence="9">
    <location>
        <position position="110"/>
    </location>
</feature>
<dbReference type="SUPFAM" id="SSF53901">
    <property type="entry name" value="Thiolase-like"/>
    <property type="match status" value="1"/>
</dbReference>
<protein>
    <recommendedName>
        <fullName evidence="9">Beta-ketoacyl-[acyl-carrier-protein] synthase III</fullName>
        <shortName evidence="9">Beta-ketoacyl-ACP synthase III</shortName>
        <shortName evidence="9">KAS III</shortName>
        <ecNumber evidence="9">2.3.1.180</ecNumber>
    </recommendedName>
    <alternativeName>
        <fullName evidence="9">3-oxoacyl-[acyl-carrier-protein] synthase 3</fullName>
    </alternativeName>
    <alternativeName>
        <fullName evidence="9">3-oxoacyl-[acyl-carrier-protein] synthase III</fullName>
    </alternativeName>
</protein>
<evidence type="ECO:0000256" key="6">
    <source>
        <dbReference type="ARBA" id="ARBA00023098"/>
    </source>
</evidence>
<comment type="subcellular location">
    <subcellularLocation>
        <location evidence="9">Cytoplasm</location>
    </subcellularLocation>
</comment>
<evidence type="ECO:0000256" key="2">
    <source>
        <dbReference type="ARBA" id="ARBA00022490"/>
    </source>
</evidence>
<dbReference type="InterPro" id="IPR013747">
    <property type="entry name" value="ACP_syn_III_C"/>
</dbReference>
<gene>
    <name evidence="9 12" type="primary">fabH</name>
    <name evidence="12" type="ORF">GPX89_29215</name>
</gene>
<evidence type="ECO:0000256" key="1">
    <source>
        <dbReference type="ARBA" id="ARBA00008642"/>
    </source>
</evidence>
<dbReference type="Pfam" id="PF08545">
    <property type="entry name" value="ACP_syn_III"/>
    <property type="match status" value="1"/>
</dbReference>
<feature type="region of interest" description="ACP-binding" evidence="9">
    <location>
        <begin position="250"/>
        <end position="254"/>
    </location>
</feature>
<dbReference type="GO" id="GO:0033818">
    <property type="term" value="F:beta-ketoacyl-acyl-carrier-protein synthase III activity"/>
    <property type="evidence" value="ECO:0007669"/>
    <property type="project" value="UniProtKB-UniRule"/>
</dbReference>
<dbReference type="Gene3D" id="3.40.47.10">
    <property type="match status" value="1"/>
</dbReference>
<dbReference type="GO" id="GO:0044550">
    <property type="term" value="P:secondary metabolite biosynthetic process"/>
    <property type="evidence" value="ECO:0007669"/>
    <property type="project" value="TreeGrafter"/>
</dbReference>
<evidence type="ECO:0000259" key="11">
    <source>
        <dbReference type="Pfam" id="PF08545"/>
    </source>
</evidence>
<feature type="domain" description="Beta-ketoacyl-[acyl-carrier-protein] synthase III N-terminal" evidence="11">
    <location>
        <begin position="104"/>
        <end position="183"/>
    </location>
</feature>
<dbReference type="GO" id="GO:0005737">
    <property type="term" value="C:cytoplasm"/>
    <property type="evidence" value="ECO:0007669"/>
    <property type="project" value="UniProtKB-SubCell"/>
</dbReference>
<dbReference type="CDD" id="cd00830">
    <property type="entry name" value="KAS_III"/>
    <property type="match status" value="1"/>
</dbReference>
<dbReference type="RefSeq" id="WP_157390907.1">
    <property type="nucleotide sequence ID" value="NZ_WRPP01000006.1"/>
</dbReference>
<evidence type="ECO:0000256" key="5">
    <source>
        <dbReference type="ARBA" id="ARBA00022832"/>
    </source>
</evidence>
<feature type="active site" evidence="9">
    <location>
        <position position="279"/>
    </location>
</feature>
<dbReference type="GO" id="GO:0006633">
    <property type="term" value="P:fatty acid biosynthetic process"/>
    <property type="evidence" value="ECO:0007669"/>
    <property type="project" value="UniProtKB-UniRule"/>
</dbReference>
<dbReference type="GO" id="GO:0004315">
    <property type="term" value="F:3-oxoacyl-[acyl-carrier-protein] synthase activity"/>
    <property type="evidence" value="ECO:0007669"/>
    <property type="project" value="InterPro"/>
</dbReference>
<comment type="similarity">
    <text evidence="1 9">Belongs to the thiolase-like superfamily. FabH family.</text>
</comment>
<accession>A0A7K1V4F7</accession>
<dbReference type="InterPro" id="IPR016039">
    <property type="entry name" value="Thiolase-like"/>
</dbReference>
<comment type="subunit">
    <text evidence="9">Homodimer.</text>
</comment>
<proteinExistence type="inferred from homology"/>
<keyword evidence="13" id="KW-1185">Reference proteome</keyword>
<keyword evidence="2 9" id="KW-0963">Cytoplasm</keyword>
<evidence type="ECO:0000256" key="4">
    <source>
        <dbReference type="ARBA" id="ARBA00022679"/>
    </source>
</evidence>
<dbReference type="AlphaFoldDB" id="A0A7K1V4F7"/>
<dbReference type="EC" id="2.3.1.180" evidence="9"/>
<dbReference type="EMBL" id="WRPP01000006">
    <property type="protein sequence ID" value="MVU81309.1"/>
    <property type="molecule type" value="Genomic_DNA"/>
</dbReference>
<dbReference type="NCBIfam" id="TIGR00747">
    <property type="entry name" value="fabH"/>
    <property type="match status" value="1"/>
</dbReference>
<dbReference type="InterPro" id="IPR004655">
    <property type="entry name" value="FabH"/>
</dbReference>
<dbReference type="InterPro" id="IPR013751">
    <property type="entry name" value="ACP_syn_III_N"/>
</dbReference>
<evidence type="ECO:0000256" key="9">
    <source>
        <dbReference type="HAMAP-Rule" id="MF_01815"/>
    </source>
</evidence>
<keyword evidence="4 9" id="KW-0808">Transferase</keyword>
<dbReference type="Proteomes" id="UP000466794">
    <property type="component" value="Unassembled WGS sequence"/>
</dbReference>
<dbReference type="Pfam" id="PF08541">
    <property type="entry name" value="ACP_syn_III_C"/>
    <property type="match status" value="1"/>
</dbReference>
<keyword evidence="6 9" id="KW-0443">Lipid metabolism</keyword>
<comment type="domain">
    <text evidence="9">The last Arg residue of the ACP-binding site is essential for the weak association between ACP/AcpP and FabH.</text>
</comment>